<accession>A0A1V8T8G4</accession>
<keyword evidence="2" id="KW-1185">Reference proteome</keyword>
<reference evidence="2" key="1">
    <citation type="submission" date="2017-03" db="EMBL/GenBank/DDBJ databases">
        <title>Genomes of endolithic fungi from Antarctica.</title>
        <authorList>
            <person name="Coleine C."/>
            <person name="Masonjones S."/>
            <person name="Stajich J.E."/>
        </authorList>
    </citation>
    <scope>NUCLEOTIDE SEQUENCE [LARGE SCALE GENOMIC DNA]</scope>
    <source>
        <strain evidence="2">CCFEE 5527</strain>
    </source>
</reference>
<protein>
    <submittedName>
        <fullName evidence="1">Uncharacterized protein</fullName>
    </submittedName>
</protein>
<organism evidence="1 2">
    <name type="scientific">Cryoendolithus antarcticus</name>
    <dbReference type="NCBI Taxonomy" id="1507870"/>
    <lineage>
        <taxon>Eukaryota</taxon>
        <taxon>Fungi</taxon>
        <taxon>Dikarya</taxon>
        <taxon>Ascomycota</taxon>
        <taxon>Pezizomycotina</taxon>
        <taxon>Dothideomycetes</taxon>
        <taxon>Dothideomycetidae</taxon>
        <taxon>Cladosporiales</taxon>
        <taxon>Cladosporiaceae</taxon>
        <taxon>Cryoendolithus</taxon>
    </lineage>
</organism>
<dbReference type="AlphaFoldDB" id="A0A1V8T8G4"/>
<gene>
    <name evidence="1" type="ORF">B0A48_07394</name>
</gene>
<sequence length="346" mass="39772">MRNSIPPLLLQLDRDQQCYDFIKWHLVTGKPSNPFYRIALNHRRKFEGSYVLEEPYLDSRWCQYNPHLVATSLLLKLKLLVDLINVRRVRKVLGTRLLPELTLYVEEAIVRSPLSLAFCRKDDVGLQDLQHTLLRHIKLHCHTREIMSTCFLEAILGGLWYDSTVHYHDPQASPAQASLYIDVAGAAWHQTEGVLELLCAAQKSAMKDRETETEYRTGHRRFRTHPVPGSGLNWNDIERLHWEDSLVRLWDYLEFEVVDAQSISTQRPSTLHRQQLLAEWLTYERTDGGPEASWVAGREVYDGREGDVVDFSEPGILAVGDDGENVDDDADGDDATGECWRVECDC</sequence>
<comment type="caution">
    <text evidence="1">The sequence shown here is derived from an EMBL/GenBank/DDBJ whole genome shotgun (WGS) entry which is preliminary data.</text>
</comment>
<proteinExistence type="predicted"/>
<dbReference type="EMBL" id="NAJO01000014">
    <property type="protein sequence ID" value="OQO07697.1"/>
    <property type="molecule type" value="Genomic_DNA"/>
</dbReference>
<evidence type="ECO:0000313" key="2">
    <source>
        <dbReference type="Proteomes" id="UP000192596"/>
    </source>
</evidence>
<dbReference type="STRING" id="1507870.A0A1V8T8G4"/>
<dbReference type="OrthoDB" id="5952526at2759"/>
<evidence type="ECO:0000313" key="1">
    <source>
        <dbReference type="EMBL" id="OQO07697.1"/>
    </source>
</evidence>
<dbReference type="InParanoid" id="A0A1V8T8G4"/>
<dbReference type="Proteomes" id="UP000192596">
    <property type="component" value="Unassembled WGS sequence"/>
</dbReference>
<name>A0A1V8T8G4_9PEZI</name>